<dbReference type="OrthoDB" id="4169204at2"/>
<accession>A0A1N6WLB0</accession>
<protein>
    <submittedName>
        <fullName evidence="1">Sulfotransferase family protein</fullName>
    </submittedName>
</protein>
<proteinExistence type="predicted"/>
<gene>
    <name evidence="1" type="ORF">SAMN05421641_11742</name>
</gene>
<keyword evidence="1" id="KW-0808">Transferase</keyword>
<reference evidence="1 2" key="1">
    <citation type="submission" date="2017-01" db="EMBL/GenBank/DDBJ databases">
        <authorList>
            <person name="Varghese N."/>
            <person name="Submissions S."/>
        </authorList>
    </citation>
    <scope>NUCLEOTIDE SEQUENCE [LARGE SCALE GENOMIC DNA]</scope>
    <source>
        <strain evidence="1 2">ATCC 700171</strain>
    </source>
</reference>
<organism evidence="1 2">
    <name type="scientific">Paracoccus thiocyanatus</name>
    <dbReference type="NCBI Taxonomy" id="34006"/>
    <lineage>
        <taxon>Bacteria</taxon>
        <taxon>Pseudomonadati</taxon>
        <taxon>Pseudomonadota</taxon>
        <taxon>Alphaproteobacteria</taxon>
        <taxon>Rhodobacterales</taxon>
        <taxon>Paracoccaceae</taxon>
        <taxon>Paracoccus</taxon>
    </lineage>
</organism>
<dbReference type="SUPFAM" id="SSF52540">
    <property type="entry name" value="P-loop containing nucleoside triphosphate hydrolases"/>
    <property type="match status" value="1"/>
</dbReference>
<evidence type="ECO:0000313" key="2">
    <source>
        <dbReference type="Proteomes" id="UP000323956"/>
    </source>
</evidence>
<dbReference type="EMBL" id="FTMK01000017">
    <property type="protein sequence ID" value="SIQ90864.1"/>
    <property type="molecule type" value="Genomic_DNA"/>
</dbReference>
<dbReference type="Pfam" id="PF13469">
    <property type="entry name" value="Sulfotransfer_3"/>
    <property type="match status" value="1"/>
</dbReference>
<dbReference type="Gene3D" id="3.40.50.300">
    <property type="entry name" value="P-loop containing nucleotide triphosphate hydrolases"/>
    <property type="match status" value="1"/>
</dbReference>
<sequence length="245" mass="27975">MNAKLYPALYAPKDGYVFVVTYGRSGSTLTQSLLNSIPGYCIRGENGNLLYQLARAVSVTKTWDNYVWRRTDRDKPAEEQRVFLKGILGTPGDPWYGAENVDPLHFSRSLANVFVRDVLAPPKGTRVCGFKEIRFHEDKAFFPSYLDIIKSSFPKARFIFQTRDPEDVSKSSWWGSRKKSDVLEMIRNAEMLFQSFSEQNPDSCMTVNYERYAEGSGYVSELFDFLGESVDEAAVSKVLDRKLKH</sequence>
<name>A0A1N6WLB0_9RHOB</name>
<dbReference type="InterPro" id="IPR027417">
    <property type="entry name" value="P-loop_NTPase"/>
</dbReference>
<dbReference type="AlphaFoldDB" id="A0A1N6WLB0"/>
<evidence type="ECO:0000313" key="1">
    <source>
        <dbReference type="EMBL" id="SIQ90864.1"/>
    </source>
</evidence>
<dbReference type="RefSeq" id="WP_149766167.1">
    <property type="nucleotide sequence ID" value="NZ_FTMK01000017.1"/>
</dbReference>
<dbReference type="Proteomes" id="UP000323956">
    <property type="component" value="Unassembled WGS sequence"/>
</dbReference>
<dbReference type="GO" id="GO:0016740">
    <property type="term" value="F:transferase activity"/>
    <property type="evidence" value="ECO:0007669"/>
    <property type="project" value="UniProtKB-KW"/>
</dbReference>